<feature type="coiled-coil region" evidence="1">
    <location>
        <begin position="638"/>
        <end position="714"/>
    </location>
</feature>
<gene>
    <name evidence="3" type="ORF">BTUL_0052g00670</name>
</gene>
<sequence>MPSNSDPEYQSPEETLRIVQDIQIFVAELRGDAPHKLICQKLSKDLLEAYRTVLKNKEKQIEEMNDLSLRQTQLADREKKFNEHILLTEEQLKKRDEEYNNKFALIETVETSKENHKKLDRKLEGYSESCHKLVIKVGDDHTQAEAAYKRDREAKEEELRKLHDKVKELEAKKNLYEKAKDIEIETEKQLRDSEKSEILLTQLQKTNEKIIPMTRELAELKAKKIEWDATKKLHEETEARLRDSEKSETILVQLREANKDVKILTEELAKLRVKESDFNATKEIHEETEAYLQRFLKSEILQIQVDIANKEKEHISNTLAVLKQKEKEFEDAKKKVVYNLITSGKIEELRKQLDSNRSEIKNQSAKLTTQEEYSRKLRDTVNRQNEALKSAQEQSDRDAKMIEDYQYQESREESLQDELNVARKEIEYLNQYKEPYEELVEMNKAQAIQIKNLNERLDSSFGSYITDQATISQNKELSRRLEEETSIKQANVKLLREAHQKMEGFRVTSEKVPILELEKKYLQGKVEAVSKDKQDLEKQLSLSKSQLEAALVKVATLEGAVSGKIQLLEEELNKEREISNSKSTTKTTIEYLESKVSDLLVNQRLAKDTTKKKDNEINAIKAERNRFHGEATALGASNRDLSSKIEIAEESARLKNEEVQKLTQENEKINDLHRALQTANETLKEAIRSQEEKMRTLTKERDEAEKLLPEVEQLRSQVSTLRNSKSVQTPLLPTRVRYTPDSTVPASKRSKRGLPDDSPTTEANISDSWQRRMGSQVPWCITDMNPVPGTNIDVAHHHILRFFSDTCAIDNYIRYKKRPNKDKVSWLCLRIITLDGHGVAKGNQIDEDQKCHNCWNAHKVCVQIRTQGNETIFRTVSSIPPPKFGMLSPTE</sequence>
<feature type="compositionally biased region" description="Polar residues" evidence="2">
    <location>
        <begin position="361"/>
        <end position="371"/>
    </location>
</feature>
<dbReference type="EMBL" id="PQXH01000052">
    <property type="protein sequence ID" value="TGO14529.1"/>
    <property type="molecule type" value="Genomic_DNA"/>
</dbReference>
<evidence type="ECO:0000313" key="4">
    <source>
        <dbReference type="Proteomes" id="UP000297777"/>
    </source>
</evidence>
<reference evidence="3 4" key="1">
    <citation type="submission" date="2017-12" db="EMBL/GenBank/DDBJ databases">
        <title>Comparative genomics of Botrytis spp.</title>
        <authorList>
            <person name="Valero-Jimenez C.A."/>
            <person name="Tapia P."/>
            <person name="Veloso J."/>
            <person name="Silva-Moreno E."/>
            <person name="Staats M."/>
            <person name="Valdes J.H."/>
            <person name="Van Kan J.A.L."/>
        </authorList>
    </citation>
    <scope>NUCLEOTIDE SEQUENCE [LARGE SCALE GENOMIC DNA]</scope>
    <source>
        <strain evidence="3 4">Bt9001</strain>
    </source>
</reference>
<feature type="region of interest" description="Disordered" evidence="2">
    <location>
        <begin position="355"/>
        <end position="374"/>
    </location>
</feature>
<protein>
    <submittedName>
        <fullName evidence="3">Uncharacterized protein</fullName>
    </submittedName>
</protein>
<keyword evidence="1" id="KW-0175">Coiled coil</keyword>
<feature type="region of interest" description="Disordered" evidence="2">
    <location>
        <begin position="719"/>
        <end position="768"/>
    </location>
</feature>
<organism evidence="3 4">
    <name type="scientific">Botrytis tulipae</name>
    <dbReference type="NCBI Taxonomy" id="87230"/>
    <lineage>
        <taxon>Eukaryota</taxon>
        <taxon>Fungi</taxon>
        <taxon>Dikarya</taxon>
        <taxon>Ascomycota</taxon>
        <taxon>Pezizomycotina</taxon>
        <taxon>Leotiomycetes</taxon>
        <taxon>Helotiales</taxon>
        <taxon>Sclerotiniaceae</taxon>
        <taxon>Botrytis</taxon>
    </lineage>
</organism>
<name>A0A4Z1ESV5_9HELO</name>
<keyword evidence="4" id="KW-1185">Reference proteome</keyword>
<feature type="compositionally biased region" description="Polar residues" evidence="2">
    <location>
        <begin position="719"/>
        <end position="731"/>
    </location>
</feature>
<comment type="caution">
    <text evidence="3">The sequence shown here is derived from an EMBL/GenBank/DDBJ whole genome shotgun (WGS) entry which is preliminary data.</text>
</comment>
<proteinExistence type="predicted"/>
<dbReference type="OrthoDB" id="10363303at2759"/>
<evidence type="ECO:0000256" key="1">
    <source>
        <dbReference type="SAM" id="Coils"/>
    </source>
</evidence>
<dbReference type="AlphaFoldDB" id="A0A4Z1ESV5"/>
<feature type="coiled-coil region" evidence="1">
    <location>
        <begin position="519"/>
        <end position="553"/>
    </location>
</feature>
<dbReference type="Proteomes" id="UP000297777">
    <property type="component" value="Unassembled WGS sequence"/>
</dbReference>
<evidence type="ECO:0000313" key="3">
    <source>
        <dbReference type="EMBL" id="TGO14529.1"/>
    </source>
</evidence>
<feature type="coiled-coil region" evidence="1">
    <location>
        <begin position="109"/>
        <end position="179"/>
    </location>
</feature>
<accession>A0A4Z1ESV5</accession>
<feature type="compositionally biased region" description="Polar residues" evidence="2">
    <location>
        <begin position="758"/>
        <end position="768"/>
    </location>
</feature>
<evidence type="ECO:0000256" key="2">
    <source>
        <dbReference type="SAM" id="MobiDB-lite"/>
    </source>
</evidence>